<comment type="subcellular location">
    <subcellularLocation>
        <location evidence="1">Nucleus</location>
    </subcellularLocation>
</comment>
<dbReference type="PANTHER" id="PTHR16288:SF0">
    <property type="entry name" value="TRNA (GUANINE-N(7)-)-METHYLTRANSFERASE NON-CATALYTIC SUBUNIT WDR4"/>
    <property type="match status" value="1"/>
</dbReference>
<evidence type="ECO:0000256" key="1">
    <source>
        <dbReference type="ARBA" id="ARBA00004123"/>
    </source>
</evidence>
<keyword evidence="2" id="KW-0853">WD repeat</keyword>
<dbReference type="GO" id="GO:0036265">
    <property type="term" value="P:RNA (guanine-N7)-methylation"/>
    <property type="evidence" value="ECO:0007669"/>
    <property type="project" value="InterPro"/>
</dbReference>
<reference evidence="5" key="1">
    <citation type="submission" date="2020-03" db="EMBL/GenBank/DDBJ databases">
        <authorList>
            <person name="Weist P."/>
        </authorList>
    </citation>
    <scope>NUCLEOTIDE SEQUENCE</scope>
</reference>
<evidence type="ECO:0000313" key="5">
    <source>
        <dbReference type="EMBL" id="CAB1447327.1"/>
    </source>
</evidence>
<dbReference type="GO" id="GO:0006400">
    <property type="term" value="P:tRNA modification"/>
    <property type="evidence" value="ECO:0007669"/>
    <property type="project" value="TreeGrafter"/>
</dbReference>
<organism evidence="5 6">
    <name type="scientific">Pleuronectes platessa</name>
    <name type="common">European plaice</name>
    <dbReference type="NCBI Taxonomy" id="8262"/>
    <lineage>
        <taxon>Eukaryota</taxon>
        <taxon>Metazoa</taxon>
        <taxon>Chordata</taxon>
        <taxon>Craniata</taxon>
        <taxon>Vertebrata</taxon>
        <taxon>Euteleostomi</taxon>
        <taxon>Actinopterygii</taxon>
        <taxon>Neopterygii</taxon>
        <taxon>Teleostei</taxon>
        <taxon>Neoteleostei</taxon>
        <taxon>Acanthomorphata</taxon>
        <taxon>Carangaria</taxon>
        <taxon>Pleuronectiformes</taxon>
        <taxon>Pleuronectoidei</taxon>
        <taxon>Pleuronectidae</taxon>
        <taxon>Pleuronectes</taxon>
    </lineage>
</organism>
<comment type="caution">
    <text evidence="5">The sequence shown here is derived from an EMBL/GenBank/DDBJ whole genome shotgun (WGS) entry which is preliminary data.</text>
</comment>
<evidence type="ECO:0000256" key="2">
    <source>
        <dbReference type="ARBA" id="ARBA00022574"/>
    </source>
</evidence>
<protein>
    <submittedName>
        <fullName evidence="5">Uncharacterized protein</fullName>
    </submittedName>
</protein>
<gene>
    <name evidence="5" type="ORF">PLEPLA_LOCUS35021</name>
</gene>
<evidence type="ECO:0000256" key="4">
    <source>
        <dbReference type="ARBA" id="ARBA00023242"/>
    </source>
</evidence>
<evidence type="ECO:0000313" key="6">
    <source>
        <dbReference type="Proteomes" id="UP001153269"/>
    </source>
</evidence>
<dbReference type="PANTHER" id="PTHR16288">
    <property type="entry name" value="WD40 REPEAT PROTEIN 4"/>
    <property type="match status" value="1"/>
</dbReference>
<dbReference type="InterPro" id="IPR028884">
    <property type="entry name" value="Trm82"/>
</dbReference>
<dbReference type="Proteomes" id="UP001153269">
    <property type="component" value="Unassembled WGS sequence"/>
</dbReference>
<keyword evidence="4" id="KW-0539">Nucleus</keyword>
<keyword evidence="3" id="KW-0677">Repeat</keyword>
<keyword evidence="6" id="KW-1185">Reference proteome</keyword>
<name>A0A9N7Z2E9_PLEPL</name>
<accession>A0A9N7Z2E9</accession>
<proteinExistence type="predicted"/>
<sequence>MQQKSTAGENFDCISSKITRSVHQDGTLKLWEYESGLRLQSWDLKELEETPSSKDDKEKRPTVCRIISSPDGCLIAVQCERVSAVQFFTLDLVGKEKLMPHSRLSLPHCPLDMTFDSEKQLWVLMESNDAPLQIFSHRQGSWECDSESPELHTVTEVFMPHWETIEASTRTKNRFEHLFKMSFDNVTVYLQKKQQRLEDQQLKRTITQKTSNKRAKKVTEVMVSIAHHPVHQTRRKAM</sequence>
<dbReference type="AlphaFoldDB" id="A0A9N7Z2E9"/>
<dbReference type="GO" id="GO:0005634">
    <property type="term" value="C:nucleus"/>
    <property type="evidence" value="ECO:0007669"/>
    <property type="project" value="UniProtKB-SubCell"/>
</dbReference>
<evidence type="ECO:0000256" key="3">
    <source>
        <dbReference type="ARBA" id="ARBA00022737"/>
    </source>
</evidence>
<dbReference type="EMBL" id="CADEAL010003943">
    <property type="protein sequence ID" value="CAB1447327.1"/>
    <property type="molecule type" value="Genomic_DNA"/>
</dbReference>
<dbReference type="GO" id="GO:0005829">
    <property type="term" value="C:cytosol"/>
    <property type="evidence" value="ECO:0007669"/>
    <property type="project" value="TreeGrafter"/>
</dbReference>
<dbReference type="GO" id="GO:0043527">
    <property type="term" value="C:tRNA methyltransferase complex"/>
    <property type="evidence" value="ECO:0007669"/>
    <property type="project" value="TreeGrafter"/>
</dbReference>